<evidence type="ECO:0000313" key="2">
    <source>
        <dbReference type="Proteomes" id="UP000236197"/>
    </source>
</evidence>
<sequence>MSQAGVRARAALHGAGSGSPSFVTMADVGRVRSRFASRTQEVGAGRDAVRHGALFGRAMMHANDARTA</sequence>
<dbReference type="Proteomes" id="UP000236197">
    <property type="component" value="Unassembled WGS sequence"/>
</dbReference>
<protein>
    <submittedName>
        <fullName evidence="1">Uncharacterized protein</fullName>
    </submittedName>
</protein>
<proteinExistence type="predicted"/>
<gene>
    <name evidence="1" type="ORF">C2L71_07675</name>
</gene>
<reference evidence="2" key="1">
    <citation type="submission" date="2018-01" db="EMBL/GenBank/DDBJ databases">
        <title>Rubneribacter badeniensis gen. nov., sp. nov., and Colonibacter rubneri, gen. nov., sp. nov., WGS of new members of the Eggerthellaceae.</title>
        <authorList>
            <person name="Danylec N."/>
            <person name="Stoll D.A."/>
            <person name="Doetsch A."/>
            <person name="Kulling S.E."/>
            <person name="Huch M."/>
        </authorList>
    </citation>
    <scope>NUCLEOTIDE SEQUENCE [LARGE SCALE GENOMIC DNA]</scope>
    <source>
        <strain evidence="2">ResAG-96</strain>
    </source>
</reference>
<keyword evidence="2" id="KW-1185">Reference proteome</keyword>
<comment type="caution">
    <text evidence="1">The sequence shown here is derived from an EMBL/GenBank/DDBJ whole genome shotgun (WGS) entry which is preliminary data.</text>
</comment>
<organism evidence="1 2">
    <name type="scientific">Enteroscipio rubneri</name>
    <dbReference type="NCBI Taxonomy" id="2070686"/>
    <lineage>
        <taxon>Bacteria</taxon>
        <taxon>Bacillati</taxon>
        <taxon>Actinomycetota</taxon>
        <taxon>Coriobacteriia</taxon>
        <taxon>Eggerthellales</taxon>
        <taxon>Eggerthellaceae</taxon>
        <taxon>Enteroscipio</taxon>
    </lineage>
</organism>
<evidence type="ECO:0000313" key="1">
    <source>
        <dbReference type="EMBL" id="PNV67478.1"/>
    </source>
</evidence>
<accession>A0A2K2UB87</accession>
<dbReference type="AlphaFoldDB" id="A0A2K2UB87"/>
<dbReference type="EMBL" id="PPEK01000008">
    <property type="protein sequence ID" value="PNV67478.1"/>
    <property type="molecule type" value="Genomic_DNA"/>
</dbReference>
<name>A0A2K2UB87_9ACTN</name>